<proteinExistence type="predicted"/>
<keyword evidence="3" id="KW-1185">Reference proteome</keyword>
<dbReference type="InterPro" id="IPR030888">
    <property type="entry name" value="Put_ccm"/>
</dbReference>
<name>A0A5A8F646_9BACT</name>
<evidence type="ECO:0000313" key="2">
    <source>
        <dbReference type="EMBL" id="KAA0258883.1"/>
    </source>
</evidence>
<keyword evidence="1" id="KW-1133">Transmembrane helix</keyword>
<reference evidence="2 3" key="1">
    <citation type="submission" date="2019-06" db="EMBL/GenBank/DDBJ databases">
        <title>Genomic insights into carbon and energy metabolism of Deferribacter autotrophicus revealed new metabolic traits in the phylum Deferribacteres.</title>
        <authorList>
            <person name="Slobodkin A.I."/>
            <person name="Slobodkina G.B."/>
            <person name="Allioux M."/>
            <person name="Alain K."/>
            <person name="Jebbar M."/>
            <person name="Shadrin V."/>
            <person name="Kublanov I.V."/>
            <person name="Toshchakov S.V."/>
            <person name="Bonch-Osmolovskaya E.A."/>
        </authorList>
    </citation>
    <scope>NUCLEOTIDE SEQUENCE [LARGE SCALE GENOMIC DNA]</scope>
    <source>
        <strain evidence="2 3">SL50</strain>
    </source>
</reference>
<dbReference type="RefSeq" id="WP_149265643.1">
    <property type="nucleotide sequence ID" value="NZ_VFJB01000003.1"/>
</dbReference>
<feature type="transmembrane region" description="Helical" evidence="1">
    <location>
        <begin position="6"/>
        <end position="23"/>
    </location>
</feature>
<evidence type="ECO:0000256" key="1">
    <source>
        <dbReference type="SAM" id="Phobius"/>
    </source>
</evidence>
<dbReference type="AlphaFoldDB" id="A0A5A8F646"/>
<accession>A0A5A8F646</accession>
<keyword evidence="1" id="KW-0472">Membrane</keyword>
<protein>
    <submittedName>
        <fullName evidence="2">CcmD family protein</fullName>
    </submittedName>
</protein>
<organism evidence="2 3">
    <name type="scientific">Deferribacter autotrophicus</name>
    <dbReference type="NCBI Taxonomy" id="500465"/>
    <lineage>
        <taxon>Bacteria</taxon>
        <taxon>Pseudomonadati</taxon>
        <taxon>Deferribacterota</taxon>
        <taxon>Deferribacteres</taxon>
        <taxon>Deferribacterales</taxon>
        <taxon>Deferribacteraceae</taxon>
        <taxon>Deferribacter</taxon>
    </lineage>
</organism>
<dbReference type="NCBIfam" id="TIGR04391">
    <property type="entry name" value="CcmD_alt_fam"/>
    <property type="match status" value="1"/>
</dbReference>
<dbReference type="Proteomes" id="UP000322876">
    <property type="component" value="Unassembled WGS sequence"/>
</dbReference>
<dbReference type="OrthoDB" id="2911297at2"/>
<keyword evidence="1" id="KW-0812">Transmembrane</keyword>
<gene>
    <name evidence="2" type="ORF">FHQ18_02760</name>
</gene>
<evidence type="ECO:0000313" key="3">
    <source>
        <dbReference type="Proteomes" id="UP000322876"/>
    </source>
</evidence>
<comment type="caution">
    <text evidence="2">The sequence shown here is derived from an EMBL/GenBank/DDBJ whole genome shotgun (WGS) entry which is preliminary data.</text>
</comment>
<dbReference type="EMBL" id="VFJB01000003">
    <property type="protein sequence ID" value="KAA0258883.1"/>
    <property type="molecule type" value="Genomic_DNA"/>
</dbReference>
<sequence>MKNLWYLFSAYMVIWILIFGYLLKINSKLKSLTLKVDSLESEIKE</sequence>